<dbReference type="Proteomes" id="UP000178532">
    <property type="component" value="Unassembled WGS sequence"/>
</dbReference>
<sequence>MPHKTTTFSGDDLQRMYRARFKGRLEYRHKVWKVLVRDYFQQYVRSADTILDLGAGYGEFINNIQCKKKYAMDLNPDTAEKIDADVELFARDSSMRWPLPDESLDVVFTSNFFEHLVNKEALDFTLREARRCLVPGGSLIALGPNITYCGDAYWQVVDHHVALSDQSLSEAMRHAGFTIHTCIGTFLPFTMSEGLQYPTFVVVAYLRFPLAWRIFGKQFLVIGKNSSV</sequence>
<comment type="caution">
    <text evidence="2">The sequence shown here is derived from an EMBL/GenBank/DDBJ whole genome shotgun (WGS) entry which is preliminary data.</text>
</comment>
<dbReference type="PANTHER" id="PTHR43861:SF1">
    <property type="entry name" value="TRANS-ACONITATE 2-METHYLTRANSFERASE"/>
    <property type="match status" value="1"/>
</dbReference>
<accession>A0A1F6DJ52</accession>
<dbReference type="AlphaFoldDB" id="A0A1F6DJ52"/>
<proteinExistence type="predicted"/>
<dbReference type="SUPFAM" id="SSF53335">
    <property type="entry name" value="S-adenosyl-L-methionine-dependent methyltransferases"/>
    <property type="match status" value="1"/>
</dbReference>
<evidence type="ECO:0000313" key="3">
    <source>
        <dbReference type="Proteomes" id="UP000178532"/>
    </source>
</evidence>
<dbReference type="PANTHER" id="PTHR43861">
    <property type="entry name" value="TRANS-ACONITATE 2-METHYLTRANSFERASE-RELATED"/>
    <property type="match status" value="1"/>
</dbReference>
<gene>
    <name evidence="2" type="ORF">A3C19_01670</name>
</gene>
<dbReference type="STRING" id="1798495.A3C19_01670"/>
<name>A0A1F6DJ52_9BACT</name>
<keyword evidence="2" id="KW-0489">Methyltransferase</keyword>
<feature type="domain" description="Methyltransferase type 11" evidence="1">
    <location>
        <begin position="51"/>
        <end position="140"/>
    </location>
</feature>
<keyword evidence="2" id="KW-0808">Transferase</keyword>
<dbReference type="GO" id="GO:0032259">
    <property type="term" value="P:methylation"/>
    <property type="evidence" value="ECO:0007669"/>
    <property type="project" value="UniProtKB-KW"/>
</dbReference>
<reference evidence="2 3" key="1">
    <citation type="journal article" date="2016" name="Nat. Commun.">
        <title>Thousands of microbial genomes shed light on interconnected biogeochemical processes in an aquifer system.</title>
        <authorList>
            <person name="Anantharaman K."/>
            <person name="Brown C.T."/>
            <person name="Hug L.A."/>
            <person name="Sharon I."/>
            <person name="Castelle C.J."/>
            <person name="Probst A.J."/>
            <person name="Thomas B.C."/>
            <person name="Singh A."/>
            <person name="Wilkins M.J."/>
            <person name="Karaoz U."/>
            <person name="Brodie E.L."/>
            <person name="Williams K.H."/>
            <person name="Hubbard S.S."/>
            <person name="Banfield J.F."/>
        </authorList>
    </citation>
    <scope>NUCLEOTIDE SEQUENCE [LARGE SCALE GENOMIC DNA]</scope>
</reference>
<dbReference type="GO" id="GO:0008757">
    <property type="term" value="F:S-adenosylmethionine-dependent methyltransferase activity"/>
    <property type="evidence" value="ECO:0007669"/>
    <property type="project" value="InterPro"/>
</dbReference>
<dbReference type="CDD" id="cd02440">
    <property type="entry name" value="AdoMet_MTases"/>
    <property type="match status" value="1"/>
</dbReference>
<dbReference type="EMBL" id="MFLI01000020">
    <property type="protein sequence ID" value="OGG61443.1"/>
    <property type="molecule type" value="Genomic_DNA"/>
</dbReference>
<dbReference type="InterPro" id="IPR013216">
    <property type="entry name" value="Methyltransf_11"/>
</dbReference>
<evidence type="ECO:0000313" key="2">
    <source>
        <dbReference type="EMBL" id="OGG61443.1"/>
    </source>
</evidence>
<organism evidence="2 3">
    <name type="scientific">Candidatus Kaiserbacteria bacterium RIFCSPHIGHO2_02_FULL_54_22</name>
    <dbReference type="NCBI Taxonomy" id="1798495"/>
    <lineage>
        <taxon>Bacteria</taxon>
        <taxon>Candidatus Kaiseribacteriota</taxon>
    </lineage>
</organism>
<protein>
    <submittedName>
        <fullName evidence="2">Methyltransferase type 11</fullName>
    </submittedName>
</protein>
<evidence type="ECO:0000259" key="1">
    <source>
        <dbReference type="Pfam" id="PF08241"/>
    </source>
</evidence>
<dbReference type="Pfam" id="PF08241">
    <property type="entry name" value="Methyltransf_11"/>
    <property type="match status" value="1"/>
</dbReference>
<dbReference type="InterPro" id="IPR029063">
    <property type="entry name" value="SAM-dependent_MTases_sf"/>
</dbReference>
<dbReference type="Gene3D" id="3.40.50.150">
    <property type="entry name" value="Vaccinia Virus protein VP39"/>
    <property type="match status" value="1"/>
</dbReference>